<evidence type="ECO:0000313" key="3">
    <source>
        <dbReference type="EMBL" id="MBF7982801.1"/>
    </source>
</evidence>
<evidence type="ECO:0000256" key="2">
    <source>
        <dbReference type="SAM" id="SignalP"/>
    </source>
</evidence>
<evidence type="ECO:0000313" key="4">
    <source>
        <dbReference type="Proteomes" id="UP000636811"/>
    </source>
</evidence>
<accession>A0ABS0ECM8</accession>
<sequence length="337" mass="36332">MNRTLSTFRKNHTTFSRTKTGVMTAMTLSLAMAAGSAQALTLTLYTAGPGSLAKKLAAGYEKQTGVKVDVFQATTGKVMARLDAEQANPRADVLISASWDTATDLEKRGWLLEYQSPNAEQVPAQFKTPYYVAQGISALGIVWNTKSGTTEPKDWGDLAKPEFKDKVTTPDPSLSGASLDLLIGLQNAHAQQAWKLFEDLKANGMIIAGPNAQALTPVLQGAKAAVFGAVDYVSYASVQDGESVKVIFPSSGTVIAPRPMMILKSSQQQKEAKAFIDYALSPEGQKLVADAWLMPARTDIDAKRPLFKSLKLLPEASQASASRKEVLERFAKLFGQQ</sequence>
<dbReference type="Gene3D" id="3.40.190.10">
    <property type="entry name" value="Periplasmic binding protein-like II"/>
    <property type="match status" value="2"/>
</dbReference>
<evidence type="ECO:0000256" key="1">
    <source>
        <dbReference type="ARBA" id="ARBA00022729"/>
    </source>
</evidence>
<feature type="signal peptide" evidence="2">
    <location>
        <begin position="1"/>
        <end position="39"/>
    </location>
</feature>
<comment type="caution">
    <text evidence="3">The sequence shown here is derived from an EMBL/GenBank/DDBJ whole genome shotgun (WGS) entry which is preliminary data.</text>
</comment>
<protein>
    <submittedName>
        <fullName evidence="3">ABC transporter substrate-binding protein</fullName>
    </submittedName>
</protein>
<dbReference type="PIRSF" id="PIRSF002825">
    <property type="entry name" value="CfbpA"/>
    <property type="match status" value="1"/>
</dbReference>
<dbReference type="InterPro" id="IPR026045">
    <property type="entry name" value="Ferric-bd"/>
</dbReference>
<dbReference type="CDD" id="cd13547">
    <property type="entry name" value="PBP2_Fbp_like_2"/>
    <property type="match status" value="1"/>
</dbReference>
<dbReference type="SUPFAM" id="SSF53850">
    <property type="entry name" value="Periplasmic binding protein-like II"/>
    <property type="match status" value="1"/>
</dbReference>
<keyword evidence="1 2" id="KW-0732">Signal</keyword>
<dbReference type="EMBL" id="JADOBI010000020">
    <property type="protein sequence ID" value="MBF7982801.1"/>
    <property type="molecule type" value="Genomic_DNA"/>
</dbReference>
<keyword evidence="4" id="KW-1185">Reference proteome</keyword>
<proteinExistence type="predicted"/>
<reference evidence="3 4" key="1">
    <citation type="submission" date="2020-11" db="EMBL/GenBank/DDBJ databases">
        <title>Taxonomic investigation of Rahnella strains.</title>
        <authorList>
            <person name="Lee S.D."/>
        </authorList>
    </citation>
    <scope>NUCLEOTIDE SEQUENCE [LARGE SCALE GENOMIC DNA]</scope>
    <source>
        <strain evidence="3 4">SAP-17</strain>
    </source>
</reference>
<name>A0ABS0ECM8_9GAMM</name>
<gene>
    <name evidence="3" type="ORF">IV433_25680</name>
</gene>
<feature type="chain" id="PRO_5047406752" evidence="2">
    <location>
        <begin position="40"/>
        <end position="337"/>
    </location>
</feature>
<dbReference type="Pfam" id="PF13343">
    <property type="entry name" value="SBP_bac_6"/>
    <property type="match status" value="1"/>
</dbReference>
<dbReference type="Proteomes" id="UP000636811">
    <property type="component" value="Unassembled WGS sequence"/>
</dbReference>
<dbReference type="PANTHER" id="PTHR30006">
    <property type="entry name" value="THIAMINE-BINDING PERIPLASMIC PROTEIN-RELATED"/>
    <property type="match status" value="1"/>
</dbReference>
<dbReference type="PANTHER" id="PTHR30006:SF2">
    <property type="entry name" value="ABC TRANSPORTER SUBSTRATE-BINDING PROTEIN"/>
    <property type="match status" value="1"/>
</dbReference>
<organism evidence="3 4">
    <name type="scientific">Rahnella laticis</name>
    <dbReference type="NCBI Taxonomy" id="2787622"/>
    <lineage>
        <taxon>Bacteria</taxon>
        <taxon>Pseudomonadati</taxon>
        <taxon>Pseudomonadota</taxon>
        <taxon>Gammaproteobacteria</taxon>
        <taxon>Enterobacterales</taxon>
        <taxon>Yersiniaceae</taxon>
        <taxon>Rahnella</taxon>
    </lineage>
</organism>